<keyword evidence="6" id="KW-1185">Reference proteome</keyword>
<dbReference type="SMART" id="SM00251">
    <property type="entry name" value="SAM_PNT"/>
    <property type="match status" value="1"/>
</dbReference>
<organism evidence="5 6">
    <name type="scientific">Plakobranchus ocellatus</name>
    <dbReference type="NCBI Taxonomy" id="259542"/>
    <lineage>
        <taxon>Eukaryota</taxon>
        <taxon>Metazoa</taxon>
        <taxon>Spiralia</taxon>
        <taxon>Lophotrochozoa</taxon>
        <taxon>Mollusca</taxon>
        <taxon>Gastropoda</taxon>
        <taxon>Heterobranchia</taxon>
        <taxon>Euthyneura</taxon>
        <taxon>Panpulmonata</taxon>
        <taxon>Sacoglossa</taxon>
        <taxon>Placobranchoidea</taxon>
        <taxon>Plakobranchidae</taxon>
        <taxon>Plakobranchus</taxon>
    </lineage>
</organism>
<dbReference type="InterPro" id="IPR003118">
    <property type="entry name" value="Pointed_dom"/>
</dbReference>
<dbReference type="InterPro" id="IPR013761">
    <property type="entry name" value="SAM/pointed_sf"/>
</dbReference>
<gene>
    <name evidence="5" type="ORF">PoB_003762000</name>
</gene>
<sequence>MMSTILSLSLTPSPTPRPSIADPYQWSPVHVSQWLQWFTHEFSFEGLQMSNFQMDGRELCNLDKKEFLERCPPYIGDIIWEHLDMMKKEMREERAQLCNAPPNYSEAMCMHEFNDRIHRSFSSASDQSMTSVTSTCPPYPEGGFAIADSLHSLSDIHGDSSHNNNNSNNNNSSTTPCGSSGSRNVLTPSNNNTNISNSNNNNNHNNTDRSGSSMDDTVDGYRLFDLSNSSNNNKNNHNNNNNGNHNSNNNNNTSHFFDIRPHKEYFAQPEHKPMCAPQSTG</sequence>
<feature type="compositionally biased region" description="Low complexity" evidence="3">
    <location>
        <begin position="227"/>
        <end position="255"/>
    </location>
</feature>
<feature type="region of interest" description="Disordered" evidence="3">
    <location>
        <begin position="155"/>
        <end position="256"/>
    </location>
</feature>
<comment type="caution">
    <text evidence="5">The sequence shown here is derived from an EMBL/GenBank/DDBJ whole genome shotgun (WGS) entry which is preliminary data.</text>
</comment>
<name>A0AAV4AW94_9GAST</name>
<dbReference type="SUPFAM" id="SSF47769">
    <property type="entry name" value="SAM/Pointed domain"/>
    <property type="match status" value="1"/>
</dbReference>
<evidence type="ECO:0000256" key="2">
    <source>
        <dbReference type="ARBA" id="ARBA00023125"/>
    </source>
</evidence>
<proteinExistence type="inferred from homology"/>
<evidence type="ECO:0000313" key="6">
    <source>
        <dbReference type="Proteomes" id="UP000735302"/>
    </source>
</evidence>
<dbReference type="Gene3D" id="1.10.150.50">
    <property type="entry name" value="Transcription Factor, Ets-1"/>
    <property type="match status" value="1"/>
</dbReference>
<dbReference type="Pfam" id="PF02198">
    <property type="entry name" value="SAM_PNT"/>
    <property type="match status" value="1"/>
</dbReference>
<feature type="domain" description="PNT" evidence="4">
    <location>
        <begin position="5"/>
        <end position="90"/>
    </location>
</feature>
<dbReference type="Proteomes" id="UP000735302">
    <property type="component" value="Unassembled WGS sequence"/>
</dbReference>
<dbReference type="GO" id="GO:0043565">
    <property type="term" value="F:sequence-specific DNA binding"/>
    <property type="evidence" value="ECO:0007669"/>
    <property type="project" value="InterPro"/>
</dbReference>
<dbReference type="AlphaFoldDB" id="A0AAV4AW94"/>
<accession>A0AAV4AW94</accession>
<evidence type="ECO:0000313" key="5">
    <source>
        <dbReference type="EMBL" id="GFO11115.1"/>
    </source>
</evidence>
<feature type="compositionally biased region" description="Low complexity" evidence="3">
    <location>
        <begin position="189"/>
        <end position="205"/>
    </location>
</feature>
<evidence type="ECO:0000256" key="1">
    <source>
        <dbReference type="ARBA" id="ARBA00005562"/>
    </source>
</evidence>
<dbReference type="PROSITE" id="PS51433">
    <property type="entry name" value="PNT"/>
    <property type="match status" value="1"/>
</dbReference>
<evidence type="ECO:0000259" key="4">
    <source>
        <dbReference type="PROSITE" id="PS51433"/>
    </source>
</evidence>
<reference evidence="5 6" key="1">
    <citation type="journal article" date="2021" name="Elife">
        <title>Chloroplast acquisition without the gene transfer in kleptoplastic sea slugs, Plakobranchus ocellatus.</title>
        <authorList>
            <person name="Maeda T."/>
            <person name="Takahashi S."/>
            <person name="Yoshida T."/>
            <person name="Shimamura S."/>
            <person name="Takaki Y."/>
            <person name="Nagai Y."/>
            <person name="Toyoda A."/>
            <person name="Suzuki Y."/>
            <person name="Arimoto A."/>
            <person name="Ishii H."/>
            <person name="Satoh N."/>
            <person name="Nishiyama T."/>
            <person name="Hasebe M."/>
            <person name="Maruyama T."/>
            <person name="Minagawa J."/>
            <person name="Obokata J."/>
            <person name="Shigenobu S."/>
        </authorList>
    </citation>
    <scope>NUCLEOTIDE SEQUENCE [LARGE SCALE GENOMIC DNA]</scope>
</reference>
<dbReference type="FunFam" id="1.10.150.50:FF:000014">
    <property type="entry name" value="Protein c-ets-1 isoform 1"/>
    <property type="match status" value="1"/>
</dbReference>
<feature type="compositionally biased region" description="Polar residues" evidence="3">
    <location>
        <begin position="174"/>
        <end position="188"/>
    </location>
</feature>
<protein>
    <submittedName>
        <fullName evidence="5">Protein c-ets-2</fullName>
    </submittedName>
</protein>
<feature type="compositionally biased region" description="Low complexity" evidence="3">
    <location>
        <begin position="161"/>
        <end position="173"/>
    </location>
</feature>
<keyword evidence="2" id="KW-0238">DNA-binding</keyword>
<comment type="similarity">
    <text evidence="1">Belongs to the ETS family.</text>
</comment>
<evidence type="ECO:0000256" key="3">
    <source>
        <dbReference type="SAM" id="MobiDB-lite"/>
    </source>
</evidence>
<dbReference type="EMBL" id="BLXT01004219">
    <property type="protein sequence ID" value="GFO11115.1"/>
    <property type="molecule type" value="Genomic_DNA"/>
</dbReference>